<dbReference type="Pfam" id="PF03830">
    <property type="entry name" value="PTSIIB_sorb"/>
    <property type="match status" value="1"/>
</dbReference>
<organism evidence="9 10">
    <name type="scientific">Lacticaseibacillus zeae subsp. silagei</name>
    <dbReference type="NCBI Taxonomy" id="3068307"/>
    <lineage>
        <taxon>Bacteria</taxon>
        <taxon>Bacillati</taxon>
        <taxon>Bacillota</taxon>
        <taxon>Bacilli</taxon>
        <taxon>Lactobacillales</taxon>
        <taxon>Lactobacillaceae</taxon>
        <taxon>Lacticaseibacillus</taxon>
    </lineage>
</organism>
<evidence type="ECO:0000313" key="10">
    <source>
        <dbReference type="Proteomes" id="UP001229832"/>
    </source>
</evidence>
<dbReference type="GeneID" id="93269676"/>
<dbReference type="Proteomes" id="UP001229832">
    <property type="component" value="Chromosome"/>
</dbReference>
<name>A0ABD7Z7A6_LACZE</name>
<keyword evidence="3" id="KW-0963">Cytoplasm</keyword>
<evidence type="ECO:0000256" key="2">
    <source>
        <dbReference type="ARBA" id="ARBA00022448"/>
    </source>
</evidence>
<dbReference type="GO" id="GO:0009401">
    <property type="term" value="P:phosphoenolpyruvate-dependent sugar phosphotransferase system"/>
    <property type="evidence" value="ECO:0007669"/>
    <property type="project" value="UniProtKB-KW"/>
</dbReference>
<dbReference type="RefSeq" id="WP_070652196.1">
    <property type="nucleotide sequence ID" value="NZ_CP132484.1"/>
</dbReference>
<comment type="subcellular location">
    <subcellularLocation>
        <location evidence="1">Cytoplasm</location>
    </subcellularLocation>
</comment>
<accession>A0ABD7Z7A6</accession>
<evidence type="ECO:0000256" key="4">
    <source>
        <dbReference type="ARBA" id="ARBA00022597"/>
    </source>
</evidence>
<dbReference type="PROSITE" id="PS51101">
    <property type="entry name" value="PTS_EIIB_TYPE_4"/>
    <property type="match status" value="1"/>
</dbReference>
<keyword evidence="10" id="KW-1185">Reference proteome</keyword>
<keyword evidence="6" id="KW-0598">Phosphotransferase system</keyword>
<evidence type="ECO:0000259" key="8">
    <source>
        <dbReference type="PROSITE" id="PS51101"/>
    </source>
</evidence>
<reference evidence="9 10" key="1">
    <citation type="submission" date="2023-08" db="EMBL/GenBank/DDBJ databases">
        <authorList>
            <person name="Buchebner-Jance M."/>
        </authorList>
    </citation>
    <scope>NUCLEOTIDE SEQUENCE [LARGE SCALE GENOMIC DNA]</scope>
    <source>
        <strain evidence="9 10">NCIMB 15475</strain>
    </source>
</reference>
<evidence type="ECO:0000313" key="9">
    <source>
        <dbReference type="EMBL" id="WLV82815.1"/>
    </source>
</evidence>
<dbReference type="AlphaFoldDB" id="A0ABD7Z7A6"/>
<evidence type="ECO:0000256" key="1">
    <source>
        <dbReference type="ARBA" id="ARBA00004496"/>
    </source>
</evidence>
<dbReference type="InterPro" id="IPR036667">
    <property type="entry name" value="PTS_IIB_sorbose-sp_sf"/>
</dbReference>
<dbReference type="InterPro" id="IPR004720">
    <property type="entry name" value="PTS_IIB_sorbose-sp"/>
</dbReference>
<keyword evidence="4 9" id="KW-0762">Sugar transport</keyword>
<evidence type="ECO:0000256" key="7">
    <source>
        <dbReference type="ARBA" id="ARBA00022777"/>
    </source>
</evidence>
<protein>
    <submittedName>
        <fullName evidence="9">PTS sugar transporter subunit IIB</fullName>
        <ecNumber evidence="9">2.7.1.-</ecNumber>
    </submittedName>
</protein>
<dbReference type="GO" id="GO:0005737">
    <property type="term" value="C:cytoplasm"/>
    <property type="evidence" value="ECO:0007669"/>
    <property type="project" value="UniProtKB-SubCell"/>
</dbReference>
<dbReference type="Gene3D" id="3.40.35.10">
    <property type="entry name" value="Phosphotransferase system, sorbose subfamily IIB component"/>
    <property type="match status" value="1"/>
</dbReference>
<sequence>MGKVTLARVDERLIHGQVMTNLSQNSDANSIFIVDDEIAKDDFMKQVFVNSGSRTGMTIKIYSVKKCSRYWELRKFDDFNCILLTKTVDNMYRLAKNGVPIKALNIGGIAKRPNTEFVISSVAIDAKMAAQLREIKEITGADIYFQTIPSSKKVSLEDGVKAFDKVKP</sequence>
<gene>
    <name evidence="9" type="ORF">LACZS2_002004</name>
</gene>
<evidence type="ECO:0000256" key="6">
    <source>
        <dbReference type="ARBA" id="ARBA00022683"/>
    </source>
</evidence>
<feature type="domain" description="PTS EIIB type-4" evidence="8">
    <location>
        <begin position="1"/>
        <end position="167"/>
    </location>
</feature>
<keyword evidence="2" id="KW-0813">Transport</keyword>
<evidence type="ECO:0000256" key="3">
    <source>
        <dbReference type="ARBA" id="ARBA00022490"/>
    </source>
</evidence>
<dbReference type="EMBL" id="CP132485">
    <property type="protein sequence ID" value="WLV82815.1"/>
    <property type="molecule type" value="Genomic_DNA"/>
</dbReference>
<keyword evidence="5 9" id="KW-0808">Transferase</keyword>
<dbReference type="EC" id="2.7.1.-" evidence="9"/>
<dbReference type="GO" id="GO:0016301">
    <property type="term" value="F:kinase activity"/>
    <property type="evidence" value="ECO:0007669"/>
    <property type="project" value="UniProtKB-KW"/>
</dbReference>
<keyword evidence="7" id="KW-0418">Kinase</keyword>
<dbReference type="SUPFAM" id="SSF52728">
    <property type="entry name" value="PTS IIb component"/>
    <property type="match status" value="1"/>
</dbReference>
<proteinExistence type="predicted"/>
<evidence type="ECO:0000256" key="5">
    <source>
        <dbReference type="ARBA" id="ARBA00022679"/>
    </source>
</evidence>